<feature type="domain" description="Exocyst complex component EXOC2/Sec5 N-terminal" evidence="5">
    <location>
        <begin position="106"/>
        <end position="905"/>
    </location>
</feature>
<evidence type="ECO:0000259" key="5">
    <source>
        <dbReference type="Pfam" id="PF15469"/>
    </source>
</evidence>
<keyword evidence="4" id="KW-0653">Protein transport</keyword>
<dbReference type="GO" id="GO:0015031">
    <property type="term" value="P:protein transport"/>
    <property type="evidence" value="ECO:0007669"/>
    <property type="project" value="UniProtKB-KW"/>
</dbReference>
<evidence type="ECO:0000256" key="2">
    <source>
        <dbReference type="ARBA" id="ARBA00022448"/>
    </source>
</evidence>
<dbReference type="EMBL" id="RSCE01000020">
    <property type="protein sequence ID" value="RSH76835.1"/>
    <property type="molecule type" value="Genomic_DNA"/>
</dbReference>
<dbReference type="GeneID" id="39589779"/>
<dbReference type="InterPro" id="IPR029175">
    <property type="entry name" value="EXOC2/Sec5"/>
</dbReference>
<dbReference type="AlphaFoldDB" id="A0A427XD99"/>
<dbReference type="PANTHER" id="PTHR13043:SF1">
    <property type="entry name" value="EXOCYST COMPLEX COMPONENT 2"/>
    <property type="match status" value="1"/>
</dbReference>
<keyword evidence="7" id="KW-1185">Reference proteome</keyword>
<evidence type="ECO:0000256" key="4">
    <source>
        <dbReference type="RuleBase" id="RU365069"/>
    </source>
</evidence>
<dbReference type="PANTHER" id="PTHR13043">
    <property type="entry name" value="EXOCYST COMPLEX COMPONENT SEC5"/>
    <property type="match status" value="1"/>
</dbReference>
<comment type="function">
    <text evidence="4">Component of the exocyst complex involved in the docking of exocytic vesicles with fusion sites on the plasma membrane.</text>
</comment>
<evidence type="ECO:0000256" key="1">
    <source>
        <dbReference type="ARBA" id="ARBA00010578"/>
    </source>
</evidence>
<proteinExistence type="inferred from homology"/>
<protein>
    <recommendedName>
        <fullName evidence="4">Exocyst complex component SEC5</fullName>
    </recommendedName>
</protein>
<dbReference type="Pfam" id="PF15469">
    <property type="entry name" value="Sec5"/>
    <property type="match status" value="1"/>
</dbReference>
<dbReference type="InterPro" id="IPR039481">
    <property type="entry name" value="EXOC2/Sec5_N_dom"/>
</dbReference>
<sequence length="911" mass="101447">MSYGHNYGLDEAALLKAYNISTVHPEAWEEVDHAHEGPLAGTLSAEGGGVADEMDPLGLRGRLSTMSAGCPPTCEQLAEAGAGRAVVCFKQKSWWLGTVLTCSSGERDLQTRAATLLSSKAFDPKIFLSIQHPDASYQDLQTGIDHLVHAIESRSEQVRILVEENFDRFVAVKATSDVVYRDMVESFLAKDTDHGTRELREIFKVAGHRADQVFLPVLENVVKAAKLRSTLGVFEKSKFLFNLPGQLLDSINAGKYDQALRDYKKGLFLHAARSQPGAFMPGVPATTPDQIARQRRVFDKVWDSVESVMRDMRHRLDTMLKDPSKSVDEHERTLEILIELEGSDEPAWGYLDYQHQHILDSMRQMYNRAQESIREAQQVAASEPSSSSHLTDLLRRQLASPHYEPNLLTPSAAEHVWAAVRAMVRQQSEYVVRSLPGFWRIAKACMDGRYRKRDSSGTLRASHRPAASCRQMASDIVKLYIATLSQYFTLSDMTLVNSNAMGRDPNSKAAADTKVPSFVPAGTTVLAAGYFAERILDEVSECANELFAIDVGKEASQGARAMLESLRWRMLEVVASTWARDVRNLHLLEDWKPSVNGARGETRYLDLSTEFQTRVLVSARRVSAGPPVGPKDKEALPPLTATFKRKLRETVLETEELLFKGILALGTASNEDIKVARPSRARSNAPTDPEKRLLYTLATFDRLKETVIPEFARKVGEQLGSDAAAVDSASWEEMVEDLDMVVFDQFVTRRSDQLEHLVRDGVLTGGMDWINTPRPTEVRAYMHRVVLLLVEAHARVGDAAPALVSRALETLIERVCVTALEAFQRVGRFGTGGMLTATLEIEFFNQSVAAYLTPQGKESLQQVYNVVSQGYRKQQAPEAMDRDLDAMRRILDVSRRSTGVETLCFRSQAGQ</sequence>
<evidence type="ECO:0000313" key="7">
    <source>
        <dbReference type="Proteomes" id="UP000279236"/>
    </source>
</evidence>
<dbReference type="STRING" id="105984.A0A427XD99"/>
<keyword evidence="3 4" id="KW-0268">Exocytosis</keyword>
<comment type="subunit">
    <text evidence="4">Component of the exocyst complex.</text>
</comment>
<comment type="caution">
    <text evidence="6">The sequence shown here is derived from an EMBL/GenBank/DDBJ whole genome shotgun (WGS) entry which is preliminary data.</text>
</comment>
<dbReference type="GO" id="GO:0006893">
    <property type="term" value="P:Golgi to plasma membrane transport"/>
    <property type="evidence" value="ECO:0007669"/>
    <property type="project" value="UniProtKB-UniRule"/>
</dbReference>
<keyword evidence="2 4" id="KW-0813">Transport</keyword>
<gene>
    <name evidence="6" type="ORF">EHS24_005236</name>
</gene>
<reference evidence="6 7" key="1">
    <citation type="submission" date="2018-11" db="EMBL/GenBank/DDBJ databases">
        <title>Genome sequence of Apiotrichum porosum DSM 27194.</title>
        <authorList>
            <person name="Aliyu H."/>
            <person name="Gorte O."/>
            <person name="Ochsenreither K."/>
        </authorList>
    </citation>
    <scope>NUCLEOTIDE SEQUENCE [LARGE SCALE GENOMIC DNA]</scope>
    <source>
        <strain evidence="6 7">DSM 27194</strain>
    </source>
</reference>
<dbReference type="OrthoDB" id="26242at2759"/>
<evidence type="ECO:0000313" key="6">
    <source>
        <dbReference type="EMBL" id="RSH76835.1"/>
    </source>
</evidence>
<comment type="similarity">
    <text evidence="1 4">Belongs to the SEC5 family.</text>
</comment>
<name>A0A427XD99_9TREE</name>
<dbReference type="GO" id="GO:0000145">
    <property type="term" value="C:exocyst"/>
    <property type="evidence" value="ECO:0007669"/>
    <property type="project" value="UniProtKB-UniRule"/>
</dbReference>
<dbReference type="Proteomes" id="UP000279236">
    <property type="component" value="Unassembled WGS sequence"/>
</dbReference>
<dbReference type="RefSeq" id="XP_028471982.1">
    <property type="nucleotide sequence ID" value="XM_028620766.1"/>
</dbReference>
<dbReference type="GO" id="GO:0006887">
    <property type="term" value="P:exocytosis"/>
    <property type="evidence" value="ECO:0007669"/>
    <property type="project" value="UniProtKB-KW"/>
</dbReference>
<accession>A0A427XD99</accession>
<evidence type="ECO:0000256" key="3">
    <source>
        <dbReference type="ARBA" id="ARBA00022483"/>
    </source>
</evidence>
<organism evidence="6 7">
    <name type="scientific">Apiotrichum porosum</name>
    <dbReference type="NCBI Taxonomy" id="105984"/>
    <lineage>
        <taxon>Eukaryota</taxon>
        <taxon>Fungi</taxon>
        <taxon>Dikarya</taxon>
        <taxon>Basidiomycota</taxon>
        <taxon>Agaricomycotina</taxon>
        <taxon>Tremellomycetes</taxon>
        <taxon>Trichosporonales</taxon>
        <taxon>Trichosporonaceae</taxon>
        <taxon>Apiotrichum</taxon>
    </lineage>
</organism>